<dbReference type="EMBL" id="QXHA01001732">
    <property type="protein sequence ID" value="RIB38625.1"/>
    <property type="molecule type" value="Genomic_DNA"/>
</dbReference>
<reference evidence="1 3" key="1">
    <citation type="journal article" date="2018" name="BMC Microbiol.">
        <title>Genome sequencing of strains of the most prevalent clonal group of O1:K1:H7 Escherichia coli that causes neonatal meningitis in France.</title>
        <authorList>
            <person name="Geslain G."/>
            <person name="Birgy A."/>
            <person name="Adiba S."/>
            <person name="Magnan M."/>
            <person name="Courroux C."/>
            <person name="Levy C."/>
            <person name="Cohen R."/>
            <person name="Bidet P."/>
            <person name="Bonacorsi S."/>
        </authorList>
    </citation>
    <scope>NUCLEOTIDE SEQUENCE [LARGE SCALE GENOMIC DNA]</scope>
    <source>
        <strain evidence="1 3">S308</strain>
    </source>
</reference>
<sequence length="86" mass="9414">MNLVSRKMVIKELKDRFLVRRKYGSGQFGEDVFAVESGLCGSVDTVTASKFFPGPVSRIAGMPDTAPSGAVVSSLPRFLRSYRIMP</sequence>
<evidence type="ECO:0000313" key="3">
    <source>
        <dbReference type="Proteomes" id="UP000284508"/>
    </source>
</evidence>
<name>A0A2S5RQZ2_ECOLX</name>
<protein>
    <submittedName>
        <fullName evidence="2">Uncharacterized protein</fullName>
    </submittedName>
</protein>
<evidence type="ECO:0000313" key="2">
    <source>
        <dbReference type="EMBL" id="RYL78619.1"/>
    </source>
</evidence>
<gene>
    <name evidence="1" type="ORF">D3C88_28210</name>
    <name evidence="2" type="ORF">EWK56_23495</name>
</gene>
<dbReference type="Proteomes" id="UP000291778">
    <property type="component" value="Unassembled WGS sequence"/>
</dbReference>
<dbReference type="EMBL" id="SERV01000019">
    <property type="protein sequence ID" value="RYL78619.1"/>
    <property type="molecule type" value="Genomic_DNA"/>
</dbReference>
<dbReference type="Proteomes" id="UP000284508">
    <property type="component" value="Unassembled WGS sequence"/>
</dbReference>
<dbReference type="AlphaFoldDB" id="A0A2S5RQZ2"/>
<reference evidence="2 4" key="2">
    <citation type="submission" date="2019-02" db="EMBL/GenBank/DDBJ databases">
        <authorList>
            <person name="Slukin P."/>
            <person name="Fursova N."/>
            <person name="Ermolenko Z."/>
            <person name="Mayskaya N."/>
            <person name="Kislichkina A."/>
            <person name="Mukhina T."/>
            <person name="Sizova A."/>
            <person name="Bogun A."/>
        </authorList>
    </citation>
    <scope>NUCLEOTIDE SEQUENCE [LARGE SCALE GENOMIC DNA]</scope>
    <source>
        <strain evidence="2">SCPM-O-B-8431</strain>
        <strain evidence="4">SCPM-O-B-8431(U15)</strain>
    </source>
</reference>
<evidence type="ECO:0000313" key="1">
    <source>
        <dbReference type="EMBL" id="RIB38625.1"/>
    </source>
</evidence>
<evidence type="ECO:0000313" key="4">
    <source>
        <dbReference type="Proteomes" id="UP000291778"/>
    </source>
</evidence>
<comment type="caution">
    <text evidence="2">The sequence shown here is derived from an EMBL/GenBank/DDBJ whole genome shotgun (WGS) entry which is preliminary data.</text>
</comment>
<proteinExistence type="predicted"/>
<organism evidence="2 4">
    <name type="scientific">Escherichia coli</name>
    <dbReference type="NCBI Taxonomy" id="562"/>
    <lineage>
        <taxon>Bacteria</taxon>
        <taxon>Pseudomonadati</taxon>
        <taxon>Pseudomonadota</taxon>
        <taxon>Gammaproteobacteria</taxon>
        <taxon>Enterobacterales</taxon>
        <taxon>Enterobacteriaceae</taxon>
        <taxon>Escherichia</taxon>
    </lineage>
</organism>
<accession>A0A2S5RQZ2</accession>